<dbReference type="OrthoDB" id="9803188at2"/>
<dbReference type="GO" id="GO:0015074">
    <property type="term" value="P:DNA integration"/>
    <property type="evidence" value="ECO:0007669"/>
    <property type="project" value="InterPro"/>
</dbReference>
<dbReference type="InterPro" id="IPR002104">
    <property type="entry name" value="Integrase_catalytic"/>
</dbReference>
<evidence type="ECO:0000313" key="4">
    <source>
        <dbReference type="Proteomes" id="UP000245938"/>
    </source>
</evidence>
<dbReference type="RefSeq" id="WP_109306069.1">
    <property type="nucleotide sequence ID" value="NZ_BJUF01000026.1"/>
</dbReference>
<protein>
    <recommendedName>
        <fullName evidence="2">Tyr recombinase domain-containing protein</fullName>
    </recommendedName>
</protein>
<dbReference type="SUPFAM" id="SSF56349">
    <property type="entry name" value="DNA breaking-rejoining enzymes"/>
    <property type="match status" value="1"/>
</dbReference>
<feature type="domain" description="Tyr recombinase" evidence="2">
    <location>
        <begin position="1"/>
        <end position="99"/>
    </location>
</feature>
<dbReference type="Proteomes" id="UP000245938">
    <property type="component" value="Unassembled WGS sequence"/>
</dbReference>
<sequence>MYQFQSDRNYATSNFTLHNAAGHPLRRATLNIAIKSICKRANINKDTNTYMLRHTHVSLLAEADVPLLEIAERVGHKNDKTTVAVYLHVTKNMKKRTSEKLHEKLTQILENN</sequence>
<reference evidence="3 4" key="1">
    <citation type="submission" date="2018-05" db="EMBL/GenBank/DDBJ databases">
        <title>Kurthia sibirica genome sequence.</title>
        <authorList>
            <person name="Maclea K.S."/>
            <person name="Goen A.E."/>
        </authorList>
    </citation>
    <scope>NUCLEOTIDE SEQUENCE [LARGE SCALE GENOMIC DNA]</scope>
    <source>
        <strain evidence="3 4">ATCC 49154</strain>
    </source>
</reference>
<dbReference type="AlphaFoldDB" id="A0A2U3ALQ4"/>
<dbReference type="PROSITE" id="PS51898">
    <property type="entry name" value="TYR_RECOMBINASE"/>
    <property type="match status" value="1"/>
</dbReference>
<proteinExistence type="predicted"/>
<dbReference type="GO" id="GO:0006310">
    <property type="term" value="P:DNA recombination"/>
    <property type="evidence" value="ECO:0007669"/>
    <property type="project" value="UniProtKB-KW"/>
</dbReference>
<evidence type="ECO:0000259" key="2">
    <source>
        <dbReference type="PROSITE" id="PS51898"/>
    </source>
</evidence>
<keyword evidence="1" id="KW-0233">DNA recombination</keyword>
<evidence type="ECO:0000256" key="1">
    <source>
        <dbReference type="ARBA" id="ARBA00023172"/>
    </source>
</evidence>
<keyword evidence="4" id="KW-1185">Reference proteome</keyword>
<dbReference type="InterPro" id="IPR013762">
    <property type="entry name" value="Integrase-like_cat_sf"/>
</dbReference>
<dbReference type="InterPro" id="IPR011010">
    <property type="entry name" value="DNA_brk_join_enz"/>
</dbReference>
<comment type="caution">
    <text evidence="3">The sequence shown here is derived from an EMBL/GenBank/DDBJ whole genome shotgun (WGS) entry which is preliminary data.</text>
</comment>
<dbReference type="Pfam" id="PF00589">
    <property type="entry name" value="Phage_integrase"/>
    <property type="match status" value="1"/>
</dbReference>
<accession>A0A2U3ALQ4</accession>
<dbReference type="Gene3D" id="1.10.443.10">
    <property type="entry name" value="Intergrase catalytic core"/>
    <property type="match status" value="1"/>
</dbReference>
<evidence type="ECO:0000313" key="3">
    <source>
        <dbReference type="EMBL" id="PWI25439.1"/>
    </source>
</evidence>
<organism evidence="3 4">
    <name type="scientific">Kurthia sibirica</name>
    <dbReference type="NCBI Taxonomy" id="202750"/>
    <lineage>
        <taxon>Bacteria</taxon>
        <taxon>Bacillati</taxon>
        <taxon>Bacillota</taxon>
        <taxon>Bacilli</taxon>
        <taxon>Bacillales</taxon>
        <taxon>Caryophanaceae</taxon>
        <taxon>Kurthia</taxon>
    </lineage>
</organism>
<name>A0A2U3ALQ4_9BACL</name>
<gene>
    <name evidence="3" type="ORF">DEX24_08870</name>
</gene>
<dbReference type="GO" id="GO:0003677">
    <property type="term" value="F:DNA binding"/>
    <property type="evidence" value="ECO:0007669"/>
    <property type="project" value="InterPro"/>
</dbReference>
<dbReference type="EMBL" id="QFVR01000009">
    <property type="protein sequence ID" value="PWI25439.1"/>
    <property type="molecule type" value="Genomic_DNA"/>
</dbReference>